<dbReference type="InterPro" id="IPR025738">
    <property type="entry name" value="BatD"/>
</dbReference>
<feature type="transmembrane region" description="Helical" evidence="1">
    <location>
        <begin position="305"/>
        <end position="322"/>
    </location>
</feature>
<feature type="chain" id="PRO_5043006185" description="Protein BatD" evidence="2">
    <location>
        <begin position="25"/>
        <end position="432"/>
    </location>
</feature>
<dbReference type="Proteomes" id="UP000092018">
    <property type="component" value="Chromosome 2"/>
</dbReference>
<evidence type="ECO:0000256" key="1">
    <source>
        <dbReference type="SAM" id="Phobius"/>
    </source>
</evidence>
<dbReference type="AlphaFoldDB" id="A0AAN0XXI4"/>
<evidence type="ECO:0008006" key="5">
    <source>
        <dbReference type="Google" id="ProtNLM"/>
    </source>
</evidence>
<dbReference type="PANTHER" id="PTHR40940">
    <property type="entry name" value="PROTEIN BATD-RELATED"/>
    <property type="match status" value="1"/>
</dbReference>
<keyword evidence="1" id="KW-1133">Transmembrane helix</keyword>
<accession>A0AAN0XXI4</accession>
<evidence type="ECO:0000256" key="2">
    <source>
        <dbReference type="SAM" id="SignalP"/>
    </source>
</evidence>
<protein>
    <recommendedName>
        <fullName evidence="5">Protein BatD</fullName>
    </recommendedName>
</protein>
<sequence>MRNNGWRLIFIAFMFMAFSTSSLANDIAQLQRSGGVQIKSWLNDRQDIKQPEQVTINEQLTLYIEVSTPRWFTGGTRIGGIEIPDVIAKQRSQLAVNYAERRKGATWSVQLWEVDLYPQKSGEFVIPPLAVQVQVSIDSGENVKGNLYTEPLRFTASLPSGLLTEETLWINSPKAEISQQWQQSNQELKAGDTITRTISVEATDTLSVLLPPIMATDSVNRSNRYQAYAKPVRLSDTQNRGQYQAQRVEEEVYVLQTGGELSFPEYSISWWDSDKGELRELRLEGQSFKVSHTFSSWVRYYKDNLLITLFVFISVIGFYLALKRYYNSQPKPAWWLFVQELKLGNEQRIRACLYARLRSQSGDLQLSALSSSADWQILAKQIQHEKISFIKGCSLWREIGRLANQKNEQRKSHYLALPQLARLNERYKGPKS</sequence>
<proteinExistence type="predicted"/>
<dbReference type="PANTHER" id="PTHR40940:SF1">
    <property type="entry name" value="PROTEIN BATD"/>
    <property type="match status" value="1"/>
</dbReference>
<evidence type="ECO:0000313" key="4">
    <source>
        <dbReference type="Proteomes" id="UP000092018"/>
    </source>
</evidence>
<reference evidence="3 4" key="1">
    <citation type="submission" date="2016-06" db="EMBL/GenBank/DDBJ databases">
        <title>Adaptive Radiation by Waves of Gene Transfer Leads to Fine-Scale Resource Partitioning in Marine Microbes.</title>
        <authorList>
            <person name="Hehemann J.-H."/>
            <person name="Arevalo P."/>
            <person name="Datta M.S."/>
            <person name="Yu X."/>
            <person name="Corzett C."/>
            <person name="Henschel A."/>
            <person name="Preheim S.P."/>
            <person name="Timberlake S."/>
            <person name="Alm E.J."/>
            <person name="Polz M.F."/>
        </authorList>
    </citation>
    <scope>NUCLEOTIDE SEQUENCE [LARGE SCALE GENOMIC DNA]</scope>
    <source>
        <strain evidence="3 4">FF50</strain>
    </source>
</reference>
<dbReference type="EMBL" id="CP016178">
    <property type="protein sequence ID" value="ANO34466.1"/>
    <property type="molecule type" value="Genomic_DNA"/>
</dbReference>
<gene>
    <name evidence="3" type="ORF">A6E01_14780</name>
</gene>
<dbReference type="KEGG" id="vbr:A6E01_14780"/>
<dbReference type="Pfam" id="PF13584">
    <property type="entry name" value="BatD"/>
    <property type="match status" value="1"/>
</dbReference>
<keyword evidence="1" id="KW-0812">Transmembrane</keyword>
<evidence type="ECO:0000313" key="3">
    <source>
        <dbReference type="EMBL" id="ANO34466.1"/>
    </source>
</evidence>
<keyword evidence="2" id="KW-0732">Signal</keyword>
<dbReference type="RefSeq" id="WP_065210564.1">
    <property type="nucleotide sequence ID" value="NZ_CP016178.1"/>
</dbReference>
<organism evidence="3 4">
    <name type="scientific">Vibrio breoganii</name>
    <dbReference type="NCBI Taxonomy" id="553239"/>
    <lineage>
        <taxon>Bacteria</taxon>
        <taxon>Pseudomonadati</taxon>
        <taxon>Pseudomonadota</taxon>
        <taxon>Gammaproteobacteria</taxon>
        <taxon>Vibrionales</taxon>
        <taxon>Vibrionaceae</taxon>
        <taxon>Vibrio</taxon>
    </lineage>
</organism>
<keyword evidence="1" id="KW-0472">Membrane</keyword>
<name>A0AAN0XXI4_9VIBR</name>
<feature type="signal peptide" evidence="2">
    <location>
        <begin position="1"/>
        <end position="24"/>
    </location>
</feature>